<sequence length="302" mass="33649">MGLDISMPPGEWMILPTAIDDTALMYQQFLQSLQNSEGAFFDDADEHEETIDLSDCQIIENVAIVPLHGVMVRYPNWMTRWYGATSTDEYASKIEALADRGDIDCIIQDVNSPGGVVAGLDEAWERIEEVRKRISIKTVCNEMMASAAVYIGSCADETIVTRNGLAGSIGVIQERPDWSKYEAERGIETKVIVSGKYKAAFHPSVPFNADHQAILQNRSDRIYQTFLQVVAENRRTSVDNVLNNMADARIFTGQEAVEVGLADRVGTLRQLVAELTGPNNSQPFNYGDEDDGENYYARIIEH</sequence>
<keyword evidence="7" id="KW-1185">Reference proteome</keyword>
<dbReference type="PANTHER" id="PTHR33209:SF1">
    <property type="entry name" value="PEPTIDASE S49 DOMAIN-CONTAINING PROTEIN"/>
    <property type="match status" value="1"/>
</dbReference>
<keyword evidence="3 6" id="KW-0378">Hydrolase</keyword>
<dbReference type="PANTHER" id="PTHR33209">
    <property type="entry name" value="PROTEASE 4"/>
    <property type="match status" value="1"/>
</dbReference>
<reference evidence="6 7" key="1">
    <citation type="submission" date="2019-03" db="EMBL/GenBank/DDBJ databases">
        <title>Deep-cultivation of Planctomycetes and their phenomic and genomic characterization uncovers novel biology.</title>
        <authorList>
            <person name="Wiegand S."/>
            <person name="Jogler M."/>
            <person name="Boedeker C."/>
            <person name="Pinto D."/>
            <person name="Vollmers J."/>
            <person name="Rivas-Marin E."/>
            <person name="Kohn T."/>
            <person name="Peeters S.H."/>
            <person name="Heuer A."/>
            <person name="Rast P."/>
            <person name="Oberbeckmann S."/>
            <person name="Bunk B."/>
            <person name="Jeske O."/>
            <person name="Meyerdierks A."/>
            <person name="Storesund J.E."/>
            <person name="Kallscheuer N."/>
            <person name="Luecker S."/>
            <person name="Lage O.M."/>
            <person name="Pohl T."/>
            <person name="Merkel B.J."/>
            <person name="Hornburger P."/>
            <person name="Mueller R.-W."/>
            <person name="Bruemmer F."/>
            <person name="Labrenz M."/>
            <person name="Spormann A.M."/>
            <person name="Op den Camp H."/>
            <person name="Overmann J."/>
            <person name="Amann R."/>
            <person name="Jetten M.S.M."/>
            <person name="Mascher T."/>
            <person name="Medema M.H."/>
            <person name="Devos D.P."/>
            <person name="Kaster A.-K."/>
            <person name="Ovreas L."/>
            <person name="Rohde M."/>
            <person name="Galperin M.Y."/>
            <person name="Jogler C."/>
        </authorList>
    </citation>
    <scope>NUCLEOTIDE SEQUENCE [LARGE SCALE GENOMIC DNA]</scope>
    <source>
        <strain evidence="6 7">Enr10</strain>
    </source>
</reference>
<evidence type="ECO:0000313" key="6">
    <source>
        <dbReference type="EMBL" id="QDT26806.1"/>
    </source>
</evidence>
<evidence type="ECO:0000259" key="5">
    <source>
        <dbReference type="Pfam" id="PF01343"/>
    </source>
</evidence>
<gene>
    <name evidence="6" type="primary">sppA_2</name>
    <name evidence="6" type="ORF">Enr10x_21160</name>
</gene>
<evidence type="ECO:0000256" key="3">
    <source>
        <dbReference type="ARBA" id="ARBA00022801"/>
    </source>
</evidence>
<dbReference type="SUPFAM" id="SSF52096">
    <property type="entry name" value="ClpP/crotonase"/>
    <property type="match status" value="1"/>
</dbReference>
<dbReference type="AlphaFoldDB" id="A0A517Q5B3"/>
<dbReference type="Pfam" id="PF01343">
    <property type="entry name" value="Peptidase_S49"/>
    <property type="match status" value="1"/>
</dbReference>
<dbReference type="Gene3D" id="3.90.226.10">
    <property type="entry name" value="2-enoyl-CoA Hydratase, Chain A, domain 1"/>
    <property type="match status" value="1"/>
</dbReference>
<dbReference type="EC" id="3.4.21.-" evidence="6"/>
<dbReference type="InterPro" id="IPR029045">
    <property type="entry name" value="ClpP/crotonase-like_dom_sf"/>
</dbReference>
<evidence type="ECO:0000256" key="1">
    <source>
        <dbReference type="ARBA" id="ARBA00008683"/>
    </source>
</evidence>
<dbReference type="GO" id="GO:0008236">
    <property type="term" value="F:serine-type peptidase activity"/>
    <property type="evidence" value="ECO:0007669"/>
    <property type="project" value="UniProtKB-KW"/>
</dbReference>
<proteinExistence type="inferred from homology"/>
<comment type="similarity">
    <text evidence="1">Belongs to the peptidase S49 family.</text>
</comment>
<keyword evidence="2" id="KW-0645">Protease</keyword>
<dbReference type="InterPro" id="IPR033855">
    <property type="entry name" value="Protein_C"/>
</dbReference>
<dbReference type="Gene3D" id="6.20.330.10">
    <property type="match status" value="1"/>
</dbReference>
<evidence type="ECO:0000313" key="7">
    <source>
        <dbReference type="Proteomes" id="UP000315647"/>
    </source>
</evidence>
<organism evidence="6 7">
    <name type="scientific">Gimesia panareensis</name>
    <dbReference type="NCBI Taxonomy" id="2527978"/>
    <lineage>
        <taxon>Bacteria</taxon>
        <taxon>Pseudomonadati</taxon>
        <taxon>Planctomycetota</taxon>
        <taxon>Planctomycetia</taxon>
        <taxon>Planctomycetales</taxon>
        <taxon>Planctomycetaceae</taxon>
        <taxon>Gimesia</taxon>
    </lineage>
</organism>
<evidence type="ECO:0000256" key="4">
    <source>
        <dbReference type="ARBA" id="ARBA00022825"/>
    </source>
</evidence>
<evidence type="ECO:0000256" key="2">
    <source>
        <dbReference type="ARBA" id="ARBA00022670"/>
    </source>
</evidence>
<protein>
    <submittedName>
        <fullName evidence="6">Signal peptide peptidase SppA</fullName>
        <ecNumber evidence="6">3.4.21.-</ecNumber>
    </submittedName>
</protein>
<accession>A0A517Q5B3</accession>
<dbReference type="Proteomes" id="UP000315647">
    <property type="component" value="Chromosome"/>
</dbReference>
<dbReference type="EMBL" id="CP037421">
    <property type="protein sequence ID" value="QDT26806.1"/>
    <property type="molecule type" value="Genomic_DNA"/>
</dbReference>
<dbReference type="GO" id="GO:0006508">
    <property type="term" value="P:proteolysis"/>
    <property type="evidence" value="ECO:0007669"/>
    <property type="project" value="UniProtKB-KW"/>
</dbReference>
<dbReference type="InterPro" id="IPR002142">
    <property type="entry name" value="Peptidase_S49"/>
</dbReference>
<dbReference type="CDD" id="cd07022">
    <property type="entry name" value="S49_Sppa_36K_type"/>
    <property type="match status" value="1"/>
</dbReference>
<feature type="domain" description="Peptidase S49" evidence="5">
    <location>
        <begin position="132"/>
        <end position="275"/>
    </location>
</feature>
<keyword evidence="4" id="KW-0720">Serine protease</keyword>
<name>A0A517Q5B3_9PLAN</name>
<dbReference type="RefSeq" id="WP_145448973.1">
    <property type="nucleotide sequence ID" value="NZ_CP037421.1"/>
</dbReference>